<feature type="non-terminal residue" evidence="1">
    <location>
        <position position="1"/>
    </location>
</feature>
<proteinExistence type="predicted"/>
<accession>A0ACA9QET8</accession>
<evidence type="ECO:0000313" key="1">
    <source>
        <dbReference type="EMBL" id="CAG8744964.1"/>
    </source>
</evidence>
<dbReference type="EMBL" id="CAJVPT010049918">
    <property type="protein sequence ID" value="CAG8744964.1"/>
    <property type="molecule type" value="Genomic_DNA"/>
</dbReference>
<keyword evidence="2" id="KW-1185">Reference proteome</keyword>
<sequence length="330" mass="38960">FLTMYDSKLKDLSVQLERVINRLEHSREDFIKKLKSQTRDKDIQKDPEEPKEFLGRASKEITPLNHFRKLNDYSIPSSHEKLWNKYAKPLFASYNKLSILISDATNPPYKLAYDSAVSSLQKKSELKIDELIGNIELLDISMDNSPVTQDRRLQESLEEVGIVTPKIDRRIYLDAFLEIVNIQKVLFHEVSRVIPELRSTMFANFLRPTEPQETYHENWLKFSDFLIKSIKKHLKWIIKVAKETNYKRHSVLASLELAEFRCTIWRFRLKNQVLSKLSNLEIKKLVNGKCDRIGNLCSRIQDSLREMDLEHFERQCNERVDKIHQDVLEL</sequence>
<gene>
    <name evidence="1" type="ORF">ACOLOM_LOCUS12383</name>
</gene>
<feature type="non-terminal residue" evidence="1">
    <location>
        <position position="330"/>
    </location>
</feature>
<comment type="caution">
    <text evidence="1">The sequence shown here is derived from an EMBL/GenBank/DDBJ whole genome shotgun (WGS) entry which is preliminary data.</text>
</comment>
<dbReference type="Proteomes" id="UP000789525">
    <property type="component" value="Unassembled WGS sequence"/>
</dbReference>
<name>A0ACA9QET8_9GLOM</name>
<evidence type="ECO:0000313" key="2">
    <source>
        <dbReference type="Proteomes" id="UP000789525"/>
    </source>
</evidence>
<reference evidence="1" key="1">
    <citation type="submission" date="2021-06" db="EMBL/GenBank/DDBJ databases">
        <authorList>
            <person name="Kallberg Y."/>
            <person name="Tangrot J."/>
            <person name="Rosling A."/>
        </authorList>
    </citation>
    <scope>NUCLEOTIDE SEQUENCE</scope>
    <source>
        <strain evidence="1">CL356</strain>
    </source>
</reference>
<protein>
    <submittedName>
        <fullName evidence="1">10231_t:CDS:1</fullName>
    </submittedName>
</protein>
<organism evidence="1 2">
    <name type="scientific">Acaulospora colombiana</name>
    <dbReference type="NCBI Taxonomy" id="27376"/>
    <lineage>
        <taxon>Eukaryota</taxon>
        <taxon>Fungi</taxon>
        <taxon>Fungi incertae sedis</taxon>
        <taxon>Mucoromycota</taxon>
        <taxon>Glomeromycotina</taxon>
        <taxon>Glomeromycetes</taxon>
        <taxon>Diversisporales</taxon>
        <taxon>Acaulosporaceae</taxon>
        <taxon>Acaulospora</taxon>
    </lineage>
</organism>